<sequence length="415" mass="45667">MSASNQKSYLRDGNNPRAVDGSRDKSRSSRRDDDKSSSKSKHSSSSGRRLSESRSSHGRKSSTASSSERPSFEMDIIGQPARSIVFGQTVETSVMVSLRCPSPEMVASCRNMDTSRLMGVVSLVADTRGGERVAVECGTLTGQKMFDSVHDVPEEVAESLARSQPCRLALGYFTFPQLLIRQPGAYRLRVTLIKQSSAGGSSVIAIDSESIKVERRATGGSGSTGRKHAYWLWPMTERLKYLALCESNSQSHRGKKDNEYKLASLQLEIQPFEESKHKYEALIAGEQPFIVAVIDQQVVGFAYSSDFNERLGYQHTVEDSVYLHPDHLGKGLGRILLQAIIDRLGRLGKKVVVAKMSILPGQDPKDNPSCRLHLALGFRVVGRMLNVGFKLDTLVDVIILQLDLVDVAAEMMTGK</sequence>
<feature type="compositionally biased region" description="Basic and acidic residues" evidence="3">
    <location>
        <begin position="20"/>
        <end position="37"/>
    </location>
</feature>
<keyword evidence="6" id="KW-1185">Reference proteome</keyword>
<dbReference type="PROSITE" id="PS51186">
    <property type="entry name" value="GNAT"/>
    <property type="match status" value="1"/>
</dbReference>
<gene>
    <name evidence="5" type="ORF">HII31_02382</name>
</gene>
<dbReference type="InterPro" id="IPR038491">
    <property type="entry name" value="Velvet_dom_sf"/>
</dbReference>
<dbReference type="InterPro" id="IPR000182">
    <property type="entry name" value="GNAT_dom"/>
</dbReference>
<proteinExistence type="predicted"/>
<dbReference type="InterPro" id="IPR016181">
    <property type="entry name" value="Acyl_CoA_acyltransferase"/>
</dbReference>
<name>A0A8H6VLN3_9PEZI</name>
<reference evidence="5" key="1">
    <citation type="submission" date="2020-04" db="EMBL/GenBank/DDBJ databases">
        <title>Draft genome resource of the tomato pathogen Pseudocercospora fuligena.</title>
        <authorList>
            <person name="Zaccaron A."/>
        </authorList>
    </citation>
    <scope>NUCLEOTIDE SEQUENCE</scope>
    <source>
        <strain evidence="5">PF001</strain>
    </source>
</reference>
<dbReference type="Pfam" id="PF00583">
    <property type="entry name" value="Acetyltransf_1"/>
    <property type="match status" value="1"/>
</dbReference>
<dbReference type="OrthoDB" id="5399926at2759"/>
<feature type="region of interest" description="Disordered" evidence="3">
    <location>
        <begin position="1"/>
        <end position="73"/>
    </location>
</feature>
<accession>A0A8H6VLN3</accession>
<dbReference type="SUPFAM" id="SSF55729">
    <property type="entry name" value="Acyl-CoA N-acyltransferases (Nat)"/>
    <property type="match status" value="1"/>
</dbReference>
<dbReference type="Gene3D" id="3.40.630.30">
    <property type="match status" value="1"/>
</dbReference>
<dbReference type="PANTHER" id="PTHR43072">
    <property type="entry name" value="N-ACETYLTRANSFERASE"/>
    <property type="match status" value="1"/>
</dbReference>
<dbReference type="Proteomes" id="UP000660729">
    <property type="component" value="Unassembled WGS sequence"/>
</dbReference>
<dbReference type="GO" id="GO:0016747">
    <property type="term" value="F:acyltransferase activity, transferring groups other than amino-acyl groups"/>
    <property type="evidence" value="ECO:0007669"/>
    <property type="project" value="InterPro"/>
</dbReference>
<evidence type="ECO:0000313" key="6">
    <source>
        <dbReference type="Proteomes" id="UP000660729"/>
    </source>
</evidence>
<feature type="domain" description="N-acetyltransferase" evidence="4">
    <location>
        <begin position="250"/>
        <end position="405"/>
    </location>
</feature>
<dbReference type="EMBL" id="JABCIY010000027">
    <property type="protein sequence ID" value="KAF7196315.1"/>
    <property type="molecule type" value="Genomic_DNA"/>
</dbReference>
<evidence type="ECO:0000259" key="4">
    <source>
        <dbReference type="PROSITE" id="PS51186"/>
    </source>
</evidence>
<comment type="caution">
    <text evidence="5">The sequence shown here is derived from an EMBL/GenBank/DDBJ whole genome shotgun (WGS) entry which is preliminary data.</text>
</comment>
<dbReference type="PANTHER" id="PTHR43072:SF23">
    <property type="entry name" value="UPF0039 PROTEIN C11D3.02C"/>
    <property type="match status" value="1"/>
</dbReference>
<keyword evidence="1 5" id="KW-0808">Transferase</keyword>
<dbReference type="AlphaFoldDB" id="A0A8H6VLN3"/>
<organism evidence="5 6">
    <name type="scientific">Pseudocercospora fuligena</name>
    <dbReference type="NCBI Taxonomy" id="685502"/>
    <lineage>
        <taxon>Eukaryota</taxon>
        <taxon>Fungi</taxon>
        <taxon>Dikarya</taxon>
        <taxon>Ascomycota</taxon>
        <taxon>Pezizomycotina</taxon>
        <taxon>Dothideomycetes</taxon>
        <taxon>Dothideomycetidae</taxon>
        <taxon>Mycosphaerellales</taxon>
        <taxon>Mycosphaerellaceae</taxon>
        <taxon>Pseudocercospora</taxon>
    </lineage>
</organism>
<evidence type="ECO:0000313" key="5">
    <source>
        <dbReference type="EMBL" id="KAF7196315.1"/>
    </source>
</evidence>
<keyword evidence="2" id="KW-0012">Acyltransferase</keyword>
<evidence type="ECO:0000256" key="2">
    <source>
        <dbReference type="ARBA" id="ARBA00023315"/>
    </source>
</evidence>
<dbReference type="CDD" id="cd04301">
    <property type="entry name" value="NAT_SF"/>
    <property type="match status" value="1"/>
</dbReference>
<dbReference type="Gene3D" id="2.60.40.3960">
    <property type="entry name" value="Velvet domain"/>
    <property type="match status" value="1"/>
</dbReference>
<evidence type="ECO:0000256" key="3">
    <source>
        <dbReference type="SAM" id="MobiDB-lite"/>
    </source>
</evidence>
<protein>
    <submittedName>
        <fullName evidence="5">L-methionine sulfoximine/L-methionine sulfone acetyltransferase</fullName>
    </submittedName>
</protein>
<evidence type="ECO:0000256" key="1">
    <source>
        <dbReference type="ARBA" id="ARBA00022679"/>
    </source>
</evidence>